<feature type="compositionally biased region" description="Basic and acidic residues" evidence="5">
    <location>
        <begin position="114"/>
        <end position="138"/>
    </location>
</feature>
<keyword evidence="3" id="KW-0694">RNA-binding</keyword>
<dbReference type="FunFam" id="3.10.290.10:FF:000003">
    <property type="entry name" value="Pseudouridine synthase"/>
    <property type="match status" value="1"/>
</dbReference>
<dbReference type="InterPro" id="IPR002942">
    <property type="entry name" value="S4_RNA-bd"/>
</dbReference>
<dbReference type="InterPro" id="IPR042092">
    <property type="entry name" value="PsdUridine_s_RsuA/RluB/E/F_cat"/>
</dbReference>
<keyword evidence="8" id="KW-1185">Reference proteome</keyword>
<dbReference type="EC" id="5.4.99.-" evidence="4"/>
<evidence type="ECO:0000256" key="4">
    <source>
        <dbReference type="RuleBase" id="RU003887"/>
    </source>
</evidence>
<dbReference type="PANTHER" id="PTHR47683">
    <property type="entry name" value="PSEUDOURIDINE SYNTHASE FAMILY PROTEIN-RELATED"/>
    <property type="match status" value="1"/>
</dbReference>
<keyword evidence="2 4" id="KW-0413">Isomerase</keyword>
<dbReference type="Pfam" id="PF01479">
    <property type="entry name" value="S4"/>
    <property type="match status" value="1"/>
</dbReference>
<dbReference type="Gene3D" id="3.10.290.10">
    <property type="entry name" value="RNA-binding S4 domain"/>
    <property type="match status" value="1"/>
</dbReference>
<dbReference type="PROSITE" id="PS50889">
    <property type="entry name" value="S4"/>
    <property type="match status" value="1"/>
</dbReference>
<dbReference type="GO" id="GO:0120159">
    <property type="term" value="F:rRNA pseudouridine synthase activity"/>
    <property type="evidence" value="ECO:0007669"/>
    <property type="project" value="UniProtKB-ARBA"/>
</dbReference>
<evidence type="ECO:0000313" key="7">
    <source>
        <dbReference type="EMBL" id="REG88467.1"/>
    </source>
</evidence>
<name>A0A3E0DV50_9BACT</name>
<gene>
    <name evidence="7" type="ORF">C8N25_10982</name>
</gene>
<dbReference type="SUPFAM" id="SSF55174">
    <property type="entry name" value="Alpha-L RNA-binding motif"/>
    <property type="match status" value="1"/>
</dbReference>
<evidence type="ECO:0000256" key="2">
    <source>
        <dbReference type="ARBA" id="ARBA00023235"/>
    </source>
</evidence>
<dbReference type="InterPro" id="IPR036986">
    <property type="entry name" value="S4_RNA-bd_sf"/>
</dbReference>
<feature type="region of interest" description="Disordered" evidence="5">
    <location>
        <begin position="1"/>
        <end position="169"/>
    </location>
</feature>
<feature type="compositionally biased region" description="Basic and acidic residues" evidence="5">
    <location>
        <begin position="95"/>
        <end position="107"/>
    </location>
</feature>
<dbReference type="InterPro" id="IPR020094">
    <property type="entry name" value="TruA/RsuA/RluB/E/F_N"/>
</dbReference>
<sequence>MKDNNSKKPFFGEGKKDSNSSNSGQRGSYKGKSEGFNKSKDSGFSKSGPAKKQLGKSEDDFSDFKKKPRTKKDGFKNLGEKKFGSKSPFGSNKEQGTDVSEKKDFGTGKKQFFSKKEEVEGPKPYKRDAKPGKPEFSEKPGGLIYKGRGKDQKPVFAEGKPTYKSEKKDTKGFGKKRFVDQDTNVERPDYNFDALPQKKKKMENDENLIRLNKYIANSGICSRREADSLISKGLVTLNGEICTELGRKVKKTDRVVYQGRKINPEKPTYVLLNKPKDFITTTDDPMDRKTVMNLVGNACEERIFPVGRLDRNTTGLLLFTNDGELAAKLSHPSNEIKKIYQVTLDKPLTKKDEEAIIEGLTLEDGKVSVDDMQVLSLDRTILGLEIHVGRNRIVRRIFAHLGYDVTALDRVVYAGLDKKDLKRGHYRFLSEQEVIRLKFFI</sequence>
<dbReference type="PROSITE" id="PS01149">
    <property type="entry name" value="PSI_RSU"/>
    <property type="match status" value="1"/>
</dbReference>
<accession>A0A3E0DV50</accession>
<comment type="similarity">
    <text evidence="1 4">Belongs to the pseudouridine synthase RsuA family.</text>
</comment>
<dbReference type="GO" id="GO:0003723">
    <property type="term" value="F:RNA binding"/>
    <property type="evidence" value="ECO:0007669"/>
    <property type="project" value="UniProtKB-KW"/>
</dbReference>
<dbReference type="CDD" id="cd00165">
    <property type="entry name" value="S4"/>
    <property type="match status" value="1"/>
</dbReference>
<evidence type="ECO:0000256" key="3">
    <source>
        <dbReference type="PROSITE-ProRule" id="PRU00182"/>
    </source>
</evidence>
<dbReference type="GO" id="GO:0000455">
    <property type="term" value="P:enzyme-directed rRNA pseudouridine synthesis"/>
    <property type="evidence" value="ECO:0007669"/>
    <property type="project" value="UniProtKB-ARBA"/>
</dbReference>
<feature type="compositionally biased region" description="Basic and acidic residues" evidence="5">
    <location>
        <begin position="55"/>
        <end position="83"/>
    </location>
</feature>
<dbReference type="Proteomes" id="UP000256405">
    <property type="component" value="Unassembled WGS sequence"/>
</dbReference>
<dbReference type="EMBL" id="QUNF01000009">
    <property type="protein sequence ID" value="REG88467.1"/>
    <property type="molecule type" value="Genomic_DNA"/>
</dbReference>
<dbReference type="Gene3D" id="3.30.70.580">
    <property type="entry name" value="Pseudouridine synthase I, catalytic domain, N-terminal subdomain"/>
    <property type="match status" value="1"/>
</dbReference>
<dbReference type="Pfam" id="PF00849">
    <property type="entry name" value="PseudoU_synth_2"/>
    <property type="match status" value="1"/>
</dbReference>
<dbReference type="InterPro" id="IPR050343">
    <property type="entry name" value="RsuA_PseudoU_synthase"/>
</dbReference>
<dbReference type="InterPro" id="IPR020103">
    <property type="entry name" value="PsdUridine_synth_cat_dom_sf"/>
</dbReference>
<dbReference type="InterPro" id="IPR006145">
    <property type="entry name" value="PsdUridine_synth_RsuA/RluA"/>
</dbReference>
<dbReference type="CDD" id="cd02870">
    <property type="entry name" value="PseudoU_synth_RsuA_like"/>
    <property type="match status" value="1"/>
</dbReference>
<dbReference type="PANTHER" id="PTHR47683:SF2">
    <property type="entry name" value="RNA-BINDING S4 DOMAIN-CONTAINING PROTEIN"/>
    <property type="match status" value="1"/>
</dbReference>
<feature type="domain" description="RNA-binding S4" evidence="6">
    <location>
        <begin position="209"/>
        <end position="271"/>
    </location>
</feature>
<protein>
    <recommendedName>
        <fullName evidence="4">Pseudouridine synthase</fullName>
        <ecNumber evidence="4">5.4.99.-</ecNumber>
    </recommendedName>
</protein>
<dbReference type="Gene3D" id="3.30.70.1560">
    <property type="entry name" value="Alpha-L RNA-binding motif"/>
    <property type="match status" value="1"/>
</dbReference>
<dbReference type="OrthoDB" id="1012272at2"/>
<dbReference type="SUPFAM" id="SSF55120">
    <property type="entry name" value="Pseudouridine synthase"/>
    <property type="match status" value="1"/>
</dbReference>
<dbReference type="NCBIfam" id="TIGR00093">
    <property type="entry name" value="pseudouridine synthase"/>
    <property type="match status" value="1"/>
</dbReference>
<feature type="compositionally biased region" description="Basic and acidic residues" evidence="5">
    <location>
        <begin position="31"/>
        <end position="43"/>
    </location>
</feature>
<reference evidence="7 8" key="1">
    <citation type="submission" date="2018-08" db="EMBL/GenBank/DDBJ databases">
        <title>Genomic Encyclopedia of Archaeal and Bacterial Type Strains, Phase II (KMG-II): from individual species to whole genera.</title>
        <authorList>
            <person name="Goeker M."/>
        </authorList>
    </citation>
    <scope>NUCLEOTIDE SEQUENCE [LARGE SCALE GENOMIC DNA]</scope>
    <source>
        <strain evidence="7 8">DSM 15986</strain>
    </source>
</reference>
<dbReference type="InterPro" id="IPR000748">
    <property type="entry name" value="PsdUridine_synth_RsuA/RluB/E/F"/>
</dbReference>
<comment type="caution">
    <text evidence="7">The sequence shown here is derived from an EMBL/GenBank/DDBJ whole genome shotgun (WGS) entry which is preliminary data.</text>
</comment>
<proteinExistence type="inferred from homology"/>
<dbReference type="SMART" id="SM00363">
    <property type="entry name" value="S4"/>
    <property type="match status" value="1"/>
</dbReference>
<evidence type="ECO:0000256" key="5">
    <source>
        <dbReference type="SAM" id="MobiDB-lite"/>
    </source>
</evidence>
<organism evidence="7 8">
    <name type="scientific">Algoriphagus antarcticus</name>
    <dbReference type="NCBI Taxonomy" id="238540"/>
    <lineage>
        <taxon>Bacteria</taxon>
        <taxon>Pseudomonadati</taxon>
        <taxon>Bacteroidota</taxon>
        <taxon>Cytophagia</taxon>
        <taxon>Cytophagales</taxon>
        <taxon>Cyclobacteriaceae</taxon>
        <taxon>Algoriphagus</taxon>
    </lineage>
</organism>
<dbReference type="RefSeq" id="WP_086540059.1">
    <property type="nucleotide sequence ID" value="NZ_MSSW01000007.1"/>
</dbReference>
<evidence type="ECO:0000259" key="6">
    <source>
        <dbReference type="SMART" id="SM00363"/>
    </source>
</evidence>
<evidence type="ECO:0000256" key="1">
    <source>
        <dbReference type="ARBA" id="ARBA00008348"/>
    </source>
</evidence>
<dbReference type="InterPro" id="IPR018496">
    <property type="entry name" value="PsdUridine_synth_RsuA/RluB_CS"/>
</dbReference>
<dbReference type="AlphaFoldDB" id="A0A3E0DV50"/>
<evidence type="ECO:0000313" key="8">
    <source>
        <dbReference type="Proteomes" id="UP000256405"/>
    </source>
</evidence>